<reference evidence="2" key="1">
    <citation type="submission" date="2012-09" db="EMBL/GenBank/DDBJ databases">
        <authorList>
            <person name="Martin A.A."/>
        </authorList>
    </citation>
    <scope>NUCLEOTIDE SEQUENCE</scope>
</reference>
<accession>A0A0K0D4D1</accession>
<dbReference type="AlphaFoldDB" id="A0A0K0D4D1"/>
<reference evidence="3" key="2">
    <citation type="submission" date="2017-02" db="UniProtKB">
        <authorList>
            <consortium name="WormBaseParasite"/>
        </authorList>
    </citation>
    <scope>IDENTIFICATION</scope>
</reference>
<keyword evidence="2" id="KW-1185">Reference proteome</keyword>
<feature type="region of interest" description="Disordered" evidence="1">
    <location>
        <begin position="61"/>
        <end position="80"/>
    </location>
</feature>
<sequence>LLSSQKSILPFLRPRGAGKLDELGAWNRTNERVSLDYGRFAPLFFVFRLPTYCHYIHYSNTQDKPSTLLPSTLSPSASQN</sequence>
<name>A0A0K0D4D1_ANGCA</name>
<evidence type="ECO:0000313" key="3">
    <source>
        <dbReference type="WBParaSite" id="ACAC_0000492601-mRNA-1"/>
    </source>
</evidence>
<dbReference type="Proteomes" id="UP000035642">
    <property type="component" value="Unassembled WGS sequence"/>
</dbReference>
<organism evidence="2 3">
    <name type="scientific">Angiostrongylus cantonensis</name>
    <name type="common">Rat lungworm</name>
    <dbReference type="NCBI Taxonomy" id="6313"/>
    <lineage>
        <taxon>Eukaryota</taxon>
        <taxon>Metazoa</taxon>
        <taxon>Ecdysozoa</taxon>
        <taxon>Nematoda</taxon>
        <taxon>Chromadorea</taxon>
        <taxon>Rhabditida</taxon>
        <taxon>Rhabditina</taxon>
        <taxon>Rhabditomorpha</taxon>
        <taxon>Strongyloidea</taxon>
        <taxon>Metastrongylidae</taxon>
        <taxon>Angiostrongylus</taxon>
    </lineage>
</organism>
<protein>
    <submittedName>
        <fullName evidence="3">Ovule protein</fullName>
    </submittedName>
</protein>
<feature type="compositionally biased region" description="Low complexity" evidence="1">
    <location>
        <begin position="65"/>
        <end position="80"/>
    </location>
</feature>
<evidence type="ECO:0000256" key="1">
    <source>
        <dbReference type="SAM" id="MobiDB-lite"/>
    </source>
</evidence>
<dbReference type="WBParaSite" id="ACAC_0000492601-mRNA-1">
    <property type="protein sequence ID" value="ACAC_0000492601-mRNA-1"/>
    <property type="gene ID" value="ACAC_0000492601"/>
</dbReference>
<proteinExistence type="predicted"/>
<evidence type="ECO:0000313" key="2">
    <source>
        <dbReference type="Proteomes" id="UP000035642"/>
    </source>
</evidence>